<dbReference type="EMBL" id="VOAJ01005348">
    <property type="protein sequence ID" value="KAF0874637.1"/>
    <property type="molecule type" value="Genomic_DNA"/>
</dbReference>
<evidence type="ECO:0000256" key="1">
    <source>
        <dbReference type="SAM" id="Phobius"/>
    </source>
</evidence>
<keyword evidence="1" id="KW-0472">Membrane</keyword>
<comment type="caution">
    <text evidence="2">The sequence shown here is derived from an EMBL/GenBank/DDBJ whole genome shotgun (WGS) entry which is preliminary data.</text>
</comment>
<evidence type="ECO:0000313" key="3">
    <source>
        <dbReference type="Proteomes" id="UP000475037"/>
    </source>
</evidence>
<protein>
    <submittedName>
        <fullName evidence="2">LIN1 transcriptase</fullName>
    </submittedName>
</protein>
<dbReference type="Proteomes" id="UP000475037">
    <property type="component" value="Unassembled WGS sequence"/>
</dbReference>
<keyword evidence="1" id="KW-0812">Transmembrane</keyword>
<name>A0A6G1AGA4_CROCR</name>
<sequence>WCWGKWISIGKRMNLDLYLIPFTKINLKWIKTLNVNLETIKLLEENIGKNSLTMVLAMTFLSFFLPSLLPFSFFLPSFLSGECDTQITGNKIKNEQMRPHQIKNYCTAKIIVNQMKMQPMEWEKIFKNCVSDKG</sequence>
<feature type="transmembrane region" description="Helical" evidence="1">
    <location>
        <begin position="51"/>
        <end position="75"/>
    </location>
</feature>
<keyword evidence="1" id="KW-1133">Transmembrane helix</keyword>
<feature type="non-terminal residue" evidence="2">
    <location>
        <position position="134"/>
    </location>
</feature>
<gene>
    <name evidence="2" type="primary">Lin1_44</name>
    <name evidence="2" type="ORF">FOF47_R05333</name>
</gene>
<proteinExistence type="predicted"/>
<keyword evidence="3" id="KW-1185">Reference proteome</keyword>
<accession>A0A6G1AGA4</accession>
<organism evidence="2 3">
    <name type="scientific">Crocuta crocuta</name>
    <name type="common">Spotted hyena</name>
    <dbReference type="NCBI Taxonomy" id="9678"/>
    <lineage>
        <taxon>Eukaryota</taxon>
        <taxon>Metazoa</taxon>
        <taxon>Chordata</taxon>
        <taxon>Craniata</taxon>
        <taxon>Vertebrata</taxon>
        <taxon>Euteleostomi</taxon>
        <taxon>Mammalia</taxon>
        <taxon>Eutheria</taxon>
        <taxon>Laurasiatheria</taxon>
        <taxon>Carnivora</taxon>
        <taxon>Feliformia</taxon>
        <taxon>Hyaenidae</taxon>
        <taxon>Crocuta</taxon>
    </lineage>
</organism>
<dbReference type="AlphaFoldDB" id="A0A6G1AGA4"/>
<feature type="non-terminal residue" evidence="2">
    <location>
        <position position="1"/>
    </location>
</feature>
<evidence type="ECO:0000313" key="2">
    <source>
        <dbReference type="EMBL" id="KAF0874637.1"/>
    </source>
</evidence>
<reference evidence="2 3" key="1">
    <citation type="submission" date="2019-11" db="EMBL/GenBank/DDBJ databases">
        <authorList>
            <person name="Yang C."/>
            <person name="Li F."/>
        </authorList>
    </citation>
    <scope>NUCLEOTIDE SEQUENCE [LARGE SCALE GENOMIC DNA]</scope>
    <source>
        <strain evidence="2">KB4526</strain>
        <tissue evidence="2">Muscle</tissue>
    </source>
</reference>